<gene>
    <name evidence="8" type="ORF">SAMN02746062_01912</name>
</gene>
<organism evidence="8 9">
    <name type="scientific">Alysiella filiformis DSM 16848</name>
    <dbReference type="NCBI Taxonomy" id="1120981"/>
    <lineage>
        <taxon>Bacteria</taxon>
        <taxon>Pseudomonadati</taxon>
        <taxon>Pseudomonadota</taxon>
        <taxon>Betaproteobacteria</taxon>
        <taxon>Neisseriales</taxon>
        <taxon>Neisseriaceae</taxon>
        <taxon>Alysiella</taxon>
    </lineage>
</organism>
<comment type="subcellular location">
    <subcellularLocation>
        <location evidence="1">Cell membrane</location>
        <topology evidence="1">Multi-pass membrane protein</topology>
    </subcellularLocation>
</comment>
<accession>A0A286EGB7</accession>
<dbReference type="InterPro" id="IPR032808">
    <property type="entry name" value="DoxX"/>
</dbReference>
<proteinExistence type="inferred from homology"/>
<evidence type="ECO:0000256" key="7">
    <source>
        <dbReference type="SAM" id="Phobius"/>
    </source>
</evidence>
<keyword evidence="3" id="KW-1003">Cell membrane</keyword>
<keyword evidence="5 7" id="KW-1133">Transmembrane helix</keyword>
<name>A0A286EGB7_9NEIS</name>
<dbReference type="AlphaFoldDB" id="A0A286EGB7"/>
<feature type="transmembrane region" description="Helical" evidence="7">
    <location>
        <begin position="111"/>
        <end position="131"/>
    </location>
</feature>
<comment type="similarity">
    <text evidence="2">Belongs to the DoxX family.</text>
</comment>
<keyword evidence="4 7" id="KW-0812">Transmembrane</keyword>
<dbReference type="EMBL" id="OCNF01000020">
    <property type="protein sequence ID" value="SOD69966.1"/>
    <property type="molecule type" value="Genomic_DNA"/>
</dbReference>
<dbReference type="RefSeq" id="WP_097114881.1">
    <property type="nucleotide sequence ID" value="NZ_CP083931.1"/>
</dbReference>
<keyword evidence="6 7" id="KW-0472">Membrane</keyword>
<dbReference type="Proteomes" id="UP000219669">
    <property type="component" value="Unassembled WGS sequence"/>
</dbReference>
<evidence type="ECO:0000256" key="1">
    <source>
        <dbReference type="ARBA" id="ARBA00004651"/>
    </source>
</evidence>
<evidence type="ECO:0000313" key="8">
    <source>
        <dbReference type="EMBL" id="SOD69966.1"/>
    </source>
</evidence>
<dbReference type="InterPro" id="IPR051907">
    <property type="entry name" value="DoxX-like_oxidoreductase"/>
</dbReference>
<dbReference type="PANTHER" id="PTHR33452:SF7">
    <property type="entry name" value="DOXX FAMILY PROTEIN"/>
    <property type="match status" value="1"/>
</dbReference>
<protein>
    <submittedName>
        <fullName evidence="8">Putative oxidoreductase</fullName>
    </submittedName>
</protein>
<dbReference type="GO" id="GO:0005886">
    <property type="term" value="C:plasma membrane"/>
    <property type="evidence" value="ECO:0007669"/>
    <property type="project" value="UniProtKB-SubCell"/>
</dbReference>
<feature type="transmembrane region" description="Helical" evidence="7">
    <location>
        <begin position="55"/>
        <end position="74"/>
    </location>
</feature>
<evidence type="ECO:0000313" key="9">
    <source>
        <dbReference type="Proteomes" id="UP000219669"/>
    </source>
</evidence>
<dbReference type="OrthoDB" id="5689076at2"/>
<evidence type="ECO:0000256" key="5">
    <source>
        <dbReference type="ARBA" id="ARBA00022989"/>
    </source>
</evidence>
<dbReference type="PANTHER" id="PTHR33452">
    <property type="entry name" value="OXIDOREDUCTASE CATD-RELATED"/>
    <property type="match status" value="1"/>
</dbReference>
<feature type="transmembrane region" description="Helical" evidence="7">
    <location>
        <begin position="81"/>
        <end position="99"/>
    </location>
</feature>
<evidence type="ECO:0000256" key="6">
    <source>
        <dbReference type="ARBA" id="ARBA00023136"/>
    </source>
</evidence>
<evidence type="ECO:0000256" key="3">
    <source>
        <dbReference type="ARBA" id="ARBA00022475"/>
    </source>
</evidence>
<evidence type="ECO:0000256" key="2">
    <source>
        <dbReference type="ARBA" id="ARBA00006679"/>
    </source>
</evidence>
<evidence type="ECO:0000256" key="4">
    <source>
        <dbReference type="ARBA" id="ARBA00022692"/>
    </source>
</evidence>
<sequence>MNLSTHTQALSLLVSRLFIAYEFWEAGMEKWNGQNWFADIQQKFPFPFNLLPADLNWQLATYAELLLPIALVIGLASRLSAIALTILTLVAWYAVHAGLGYNIGNGGYKMAVIYLVVLTPIILQGGGAWSLDNLLKQKFKWAKFF</sequence>
<keyword evidence="9" id="KW-1185">Reference proteome</keyword>
<reference evidence="8 9" key="1">
    <citation type="submission" date="2017-09" db="EMBL/GenBank/DDBJ databases">
        <authorList>
            <person name="Ehlers B."/>
            <person name="Leendertz F.H."/>
        </authorList>
    </citation>
    <scope>NUCLEOTIDE SEQUENCE [LARGE SCALE GENOMIC DNA]</scope>
    <source>
        <strain evidence="8 9">DSM 16848</strain>
    </source>
</reference>
<dbReference type="Pfam" id="PF07681">
    <property type="entry name" value="DoxX"/>
    <property type="match status" value="1"/>
</dbReference>